<sequence length="644" mass="73724">GQGHRNTLEEGEASKEEGGHNSRTTAELSPTEPPRHQPLFPNRDIIFILASAFSLFIDPLVCYIVVIVKENNCYIWDPWLTWIFFSLRTIGDIFYAMDIVVSVMISRSNTKLRAKSSAGASSTKTTDDHCIFKHTRSVKFSLAILLRFWLALPAIQVILITLKYTTIDPTMIILLIPVQYTLRAYNLYEWLNRRANVETGIRRFLSVLLDLLPFTTASHLYGSMWYVFAVIRELHCWRVYVCKHETICDIDRFRSYFYCGRSSQKNILKKINVTTPRLQCSVELQKPTSSFPFDYGIYQSALQSNLASSRDYPRKVFHCFWWGLRNLSSFGSNLQTSFFLPEIIFSVMISISGLALFLVYLNSRVNQVGAVISTSSCKFFCVFMNGLEKIAKQSRLRQKIKTTYSALIKQTKMTCPLRMGSLKKVPILGSTNEKGLKAISEYLKLEIYTRDVSIIREGEPLRKMLFIRQGTALTYTTSKGKTRVCKCLEKNDFYGEELLTWAFKVASFPELPICTTTIVSQSKVEAFSITANHLKSVVAEVWWHFKRELPHSQVEYFAASSIQSATMQAITRAGRRTVWKMVTVSYHHKDIQDHITILLYPLSFIGVSVSEKPEESEMAASRTLRKPKERPRSAPNPLPSPFII</sequence>
<evidence type="ECO:0000313" key="7">
    <source>
        <dbReference type="Proteomes" id="UP000290289"/>
    </source>
</evidence>
<feature type="region of interest" description="Disordered" evidence="3">
    <location>
        <begin position="1"/>
        <end position="37"/>
    </location>
</feature>
<gene>
    <name evidence="6" type="ORF">DVH24_017949</name>
</gene>
<evidence type="ECO:0000313" key="6">
    <source>
        <dbReference type="EMBL" id="RXI05907.1"/>
    </source>
</evidence>
<feature type="domain" description="Cyclic nucleotide-binding" evidence="5">
    <location>
        <begin position="427"/>
        <end position="538"/>
    </location>
</feature>
<feature type="region of interest" description="Disordered" evidence="3">
    <location>
        <begin position="612"/>
        <end position="644"/>
    </location>
</feature>
<feature type="compositionally biased region" description="Basic and acidic residues" evidence="3">
    <location>
        <begin position="1"/>
        <end position="20"/>
    </location>
</feature>
<feature type="transmembrane region" description="Helical" evidence="4">
    <location>
        <begin position="142"/>
        <end position="164"/>
    </location>
</feature>
<dbReference type="STRING" id="3750.A0A498KEV7"/>
<keyword evidence="1" id="KW-0406">Ion transport</keyword>
<evidence type="ECO:0000256" key="4">
    <source>
        <dbReference type="SAM" id="Phobius"/>
    </source>
</evidence>
<dbReference type="PANTHER" id="PTHR45651">
    <property type="entry name" value="CYCLIC NUCLEOTIDE-GATED ION CHANNEL 15-RELATED-RELATED"/>
    <property type="match status" value="1"/>
</dbReference>
<dbReference type="GO" id="GO:0034220">
    <property type="term" value="P:monoatomic ion transmembrane transport"/>
    <property type="evidence" value="ECO:0007669"/>
    <property type="project" value="UniProtKB-KW"/>
</dbReference>
<keyword evidence="4" id="KW-0472">Membrane</keyword>
<organism evidence="6 7">
    <name type="scientific">Malus domestica</name>
    <name type="common">Apple</name>
    <name type="synonym">Pyrus malus</name>
    <dbReference type="NCBI Taxonomy" id="3750"/>
    <lineage>
        <taxon>Eukaryota</taxon>
        <taxon>Viridiplantae</taxon>
        <taxon>Streptophyta</taxon>
        <taxon>Embryophyta</taxon>
        <taxon>Tracheophyta</taxon>
        <taxon>Spermatophyta</taxon>
        <taxon>Magnoliopsida</taxon>
        <taxon>eudicotyledons</taxon>
        <taxon>Gunneridae</taxon>
        <taxon>Pentapetalae</taxon>
        <taxon>rosids</taxon>
        <taxon>fabids</taxon>
        <taxon>Rosales</taxon>
        <taxon>Rosaceae</taxon>
        <taxon>Amygdaloideae</taxon>
        <taxon>Maleae</taxon>
        <taxon>Malus</taxon>
    </lineage>
</organism>
<keyword evidence="4" id="KW-1133">Transmembrane helix</keyword>
<keyword evidence="1" id="KW-0813">Transport</keyword>
<feature type="compositionally biased region" description="Pro residues" evidence="3">
    <location>
        <begin position="634"/>
        <end position="644"/>
    </location>
</feature>
<keyword evidence="2" id="KW-0407">Ion channel</keyword>
<keyword evidence="1" id="KW-1071">Ligand-gated ion channel</keyword>
<accession>A0A498KEV7</accession>
<evidence type="ECO:0000256" key="3">
    <source>
        <dbReference type="SAM" id="MobiDB-lite"/>
    </source>
</evidence>
<dbReference type="SUPFAM" id="SSF81324">
    <property type="entry name" value="Voltage-gated potassium channels"/>
    <property type="match status" value="1"/>
</dbReference>
<evidence type="ECO:0000256" key="1">
    <source>
        <dbReference type="ARBA" id="ARBA00023286"/>
    </source>
</evidence>
<feature type="transmembrane region" description="Helical" evidence="4">
    <location>
        <begin position="338"/>
        <end position="361"/>
    </location>
</feature>
<name>A0A498KEV7_MALDO</name>
<reference evidence="6 7" key="1">
    <citation type="submission" date="2018-10" db="EMBL/GenBank/DDBJ databases">
        <title>A high-quality apple genome assembly.</title>
        <authorList>
            <person name="Hu J."/>
        </authorList>
    </citation>
    <scope>NUCLEOTIDE SEQUENCE [LARGE SCALE GENOMIC DNA]</scope>
    <source>
        <strain evidence="7">cv. HFTH1</strain>
        <tissue evidence="6">Young leaf</tissue>
    </source>
</reference>
<dbReference type="PANTHER" id="PTHR45651:SF68">
    <property type="entry name" value="ION TRANSPORT DOMAIN-CONTAINING PROTEIN"/>
    <property type="match status" value="1"/>
</dbReference>
<keyword evidence="4" id="KW-0812">Transmembrane</keyword>
<dbReference type="Proteomes" id="UP000290289">
    <property type="component" value="Chromosome 2"/>
</dbReference>
<dbReference type="SUPFAM" id="SSF51206">
    <property type="entry name" value="cAMP-binding domain-like"/>
    <property type="match status" value="1"/>
</dbReference>
<comment type="caution">
    <text evidence="6">The sequence shown here is derived from an EMBL/GenBank/DDBJ whole genome shotgun (WGS) entry which is preliminary data.</text>
</comment>
<dbReference type="PROSITE" id="PS50042">
    <property type="entry name" value="CNMP_BINDING_3"/>
    <property type="match status" value="1"/>
</dbReference>
<keyword evidence="7" id="KW-1185">Reference proteome</keyword>
<dbReference type="Gene3D" id="2.60.120.10">
    <property type="entry name" value="Jelly Rolls"/>
    <property type="match status" value="1"/>
</dbReference>
<feature type="transmembrane region" description="Helical" evidence="4">
    <location>
        <begin position="170"/>
        <end position="188"/>
    </location>
</feature>
<dbReference type="InterPro" id="IPR014710">
    <property type="entry name" value="RmlC-like_jellyroll"/>
</dbReference>
<feature type="transmembrane region" description="Helical" evidence="4">
    <location>
        <begin position="45"/>
        <end position="67"/>
    </location>
</feature>
<proteinExistence type="predicted"/>
<feature type="non-terminal residue" evidence="6">
    <location>
        <position position="1"/>
    </location>
</feature>
<evidence type="ECO:0000256" key="2">
    <source>
        <dbReference type="ARBA" id="ARBA00023303"/>
    </source>
</evidence>
<feature type="transmembrane region" description="Helical" evidence="4">
    <location>
        <begin position="367"/>
        <end position="387"/>
    </location>
</feature>
<dbReference type="GO" id="GO:0016020">
    <property type="term" value="C:membrane"/>
    <property type="evidence" value="ECO:0007669"/>
    <property type="project" value="UniProtKB-SubCell"/>
</dbReference>
<protein>
    <recommendedName>
        <fullName evidence="5">Cyclic nucleotide-binding domain-containing protein</fullName>
    </recommendedName>
</protein>
<evidence type="ECO:0000259" key="5">
    <source>
        <dbReference type="PROSITE" id="PS50042"/>
    </source>
</evidence>
<feature type="transmembrane region" description="Helical" evidence="4">
    <location>
        <begin position="79"/>
        <end position="105"/>
    </location>
</feature>
<dbReference type="SMART" id="SM00100">
    <property type="entry name" value="cNMP"/>
    <property type="match status" value="1"/>
</dbReference>
<dbReference type="EMBL" id="RDQH01000328">
    <property type="protein sequence ID" value="RXI05907.1"/>
    <property type="molecule type" value="Genomic_DNA"/>
</dbReference>
<dbReference type="InterPro" id="IPR018490">
    <property type="entry name" value="cNMP-bd_dom_sf"/>
</dbReference>
<dbReference type="CDD" id="cd00038">
    <property type="entry name" value="CAP_ED"/>
    <property type="match status" value="1"/>
</dbReference>
<dbReference type="InterPro" id="IPR000595">
    <property type="entry name" value="cNMP-bd_dom"/>
</dbReference>
<dbReference type="Pfam" id="PF00027">
    <property type="entry name" value="cNMP_binding"/>
    <property type="match status" value="1"/>
</dbReference>
<dbReference type="AlphaFoldDB" id="A0A498KEV7"/>